<dbReference type="Gene3D" id="3.40.50.720">
    <property type="entry name" value="NAD(P)-binding Rossmann-like Domain"/>
    <property type="match status" value="1"/>
</dbReference>
<dbReference type="Pfam" id="PF01408">
    <property type="entry name" value="GFO_IDH_MocA"/>
    <property type="match status" value="1"/>
</dbReference>
<dbReference type="SUPFAM" id="SSF51735">
    <property type="entry name" value="NAD(P)-binding Rossmann-fold domains"/>
    <property type="match status" value="1"/>
</dbReference>
<keyword evidence="5" id="KW-1185">Reference proteome</keyword>
<reference evidence="4" key="1">
    <citation type="submission" date="2020-08" db="EMBL/GenBank/DDBJ databases">
        <title>Genome public.</title>
        <authorList>
            <person name="Liu C."/>
            <person name="Sun Q."/>
        </authorList>
    </citation>
    <scope>NUCLEOTIDE SEQUENCE</scope>
    <source>
        <strain evidence="4">NSJ-33</strain>
    </source>
</reference>
<evidence type="ECO:0000256" key="1">
    <source>
        <dbReference type="ARBA" id="ARBA00010928"/>
    </source>
</evidence>
<dbReference type="InterPro" id="IPR000683">
    <property type="entry name" value="Gfo/Idh/MocA-like_OxRdtase_N"/>
</dbReference>
<dbReference type="InterPro" id="IPR036291">
    <property type="entry name" value="NAD(P)-bd_dom_sf"/>
</dbReference>
<sequence length="363" mass="39473">MKQIRYGIIGAGHFGAEMARMIHERTSSALSAVYSVNGVGAARVREELGCETEDTLEGLLAREDVDAVLVASPNVFHPEQAIAAARAKKHIFCEKPLAFTYKDAQNIIREAEKNGVTLMTGFTMRFYDGFAKMKRMIADGCIGEPLAAFASRVGWDEPKPASGWKKDQGISGGHLFHHIHEIDLLLWMAGPVDGVYAAGGNLIHTGPGMGTQDDLILLNFHFAGGAYGSMESSSLHQIPQHCVKINGTKGGLEADMRTSQLTLWRNGQPVEAYPMFDDPESQAYNISYNQKGPAHGSPVNRPPLTFRTTMPKELCVFEKKLLGEPVEPIYEDLFAGASGASATAVVEAALRSVRSQKLEPVEK</sequence>
<dbReference type="InterPro" id="IPR051450">
    <property type="entry name" value="Gfo/Idh/MocA_Oxidoreductases"/>
</dbReference>
<dbReference type="InterPro" id="IPR004104">
    <property type="entry name" value="Gfo/Idh/MocA-like_OxRdtase_C"/>
</dbReference>
<evidence type="ECO:0000259" key="2">
    <source>
        <dbReference type="Pfam" id="PF01408"/>
    </source>
</evidence>
<dbReference type="Gene3D" id="3.30.360.10">
    <property type="entry name" value="Dihydrodipicolinate Reductase, domain 2"/>
    <property type="match status" value="1"/>
</dbReference>
<dbReference type="EMBL" id="JACRSV010000001">
    <property type="protein sequence ID" value="MBC8559519.1"/>
    <property type="molecule type" value="Genomic_DNA"/>
</dbReference>
<dbReference type="PANTHER" id="PTHR43377">
    <property type="entry name" value="BILIVERDIN REDUCTASE A"/>
    <property type="match status" value="1"/>
</dbReference>
<feature type="domain" description="Gfo/Idh/MocA-like oxidoreductase N-terminal" evidence="2">
    <location>
        <begin position="4"/>
        <end position="122"/>
    </location>
</feature>
<evidence type="ECO:0000313" key="4">
    <source>
        <dbReference type="EMBL" id="MBC8559519.1"/>
    </source>
</evidence>
<feature type="domain" description="Gfo/Idh/MocA-like oxidoreductase C-terminal" evidence="3">
    <location>
        <begin position="134"/>
        <end position="361"/>
    </location>
</feature>
<dbReference type="Pfam" id="PF02894">
    <property type="entry name" value="GFO_IDH_MocA_C"/>
    <property type="match status" value="1"/>
</dbReference>
<dbReference type="Proteomes" id="UP000610760">
    <property type="component" value="Unassembled WGS sequence"/>
</dbReference>
<gene>
    <name evidence="4" type="ORF">H8710_05465</name>
</gene>
<dbReference type="AlphaFoldDB" id="A0A926E0U2"/>
<evidence type="ECO:0000259" key="3">
    <source>
        <dbReference type="Pfam" id="PF02894"/>
    </source>
</evidence>
<dbReference type="GO" id="GO:0000166">
    <property type="term" value="F:nucleotide binding"/>
    <property type="evidence" value="ECO:0007669"/>
    <property type="project" value="InterPro"/>
</dbReference>
<dbReference type="SUPFAM" id="SSF55347">
    <property type="entry name" value="Glyceraldehyde-3-phosphate dehydrogenase-like, C-terminal domain"/>
    <property type="match status" value="1"/>
</dbReference>
<evidence type="ECO:0000313" key="5">
    <source>
        <dbReference type="Proteomes" id="UP000610760"/>
    </source>
</evidence>
<dbReference type="RefSeq" id="WP_249294412.1">
    <property type="nucleotide sequence ID" value="NZ_JACRSV010000001.1"/>
</dbReference>
<dbReference type="PANTHER" id="PTHR43377:SF1">
    <property type="entry name" value="BILIVERDIN REDUCTASE A"/>
    <property type="match status" value="1"/>
</dbReference>
<accession>A0A926E0U2</accession>
<comment type="caution">
    <text evidence="4">The sequence shown here is derived from an EMBL/GenBank/DDBJ whole genome shotgun (WGS) entry which is preliminary data.</text>
</comment>
<name>A0A926E0U2_9FIRM</name>
<proteinExistence type="inferred from homology"/>
<protein>
    <submittedName>
        <fullName evidence="4">Gfo/Idh/MocA family oxidoreductase</fullName>
    </submittedName>
</protein>
<organism evidence="4 5">
    <name type="scientific">Fumia xinanensis</name>
    <dbReference type="NCBI Taxonomy" id="2763659"/>
    <lineage>
        <taxon>Bacteria</taxon>
        <taxon>Bacillati</taxon>
        <taxon>Bacillota</taxon>
        <taxon>Clostridia</taxon>
        <taxon>Eubacteriales</taxon>
        <taxon>Oscillospiraceae</taxon>
        <taxon>Fumia</taxon>
    </lineage>
</organism>
<comment type="similarity">
    <text evidence="1">Belongs to the Gfo/Idh/MocA family.</text>
</comment>